<accession>A0A8H6K9D9</accession>
<reference evidence="1" key="1">
    <citation type="journal article" date="2020" name="Phytopathology">
        <title>Genome Sequence Resources of Colletotrichum truncatum, C. plurivorum, C. musicola, and C. sojae: Four Species Pathogenic to Soybean (Glycine max).</title>
        <authorList>
            <person name="Rogerio F."/>
            <person name="Boufleur T.R."/>
            <person name="Ciampi-Guillardi M."/>
            <person name="Sukno S.A."/>
            <person name="Thon M.R."/>
            <person name="Massola Junior N.S."/>
            <person name="Baroncelli R."/>
        </authorList>
    </citation>
    <scope>NUCLEOTIDE SEQUENCE</scope>
    <source>
        <strain evidence="1">LFN0074</strain>
    </source>
</reference>
<proteinExistence type="predicted"/>
<keyword evidence="2" id="KW-1185">Reference proteome</keyword>
<evidence type="ECO:0000313" key="2">
    <source>
        <dbReference type="Proteomes" id="UP000639643"/>
    </source>
</evidence>
<evidence type="ECO:0000313" key="1">
    <source>
        <dbReference type="EMBL" id="KAF6827143.1"/>
    </source>
</evidence>
<dbReference type="EMBL" id="WIGM01000377">
    <property type="protein sequence ID" value="KAF6827143.1"/>
    <property type="molecule type" value="Genomic_DNA"/>
</dbReference>
<protein>
    <submittedName>
        <fullName evidence="1">Uncharacterized protein</fullName>
    </submittedName>
</protein>
<name>A0A8H6K9D9_9PEZI</name>
<sequence length="69" mass="7911">MSNIPVPPLSTDSPKEFADHVTENASAWLTYLRDINQLVSSQKEDIRTLRNNYHEAAAHLTDREAVIRY</sequence>
<organism evidence="1 2">
    <name type="scientific">Colletotrichum musicola</name>
    <dbReference type="NCBI Taxonomy" id="2175873"/>
    <lineage>
        <taxon>Eukaryota</taxon>
        <taxon>Fungi</taxon>
        <taxon>Dikarya</taxon>
        <taxon>Ascomycota</taxon>
        <taxon>Pezizomycotina</taxon>
        <taxon>Sordariomycetes</taxon>
        <taxon>Hypocreomycetidae</taxon>
        <taxon>Glomerellales</taxon>
        <taxon>Glomerellaceae</taxon>
        <taxon>Colletotrichum</taxon>
        <taxon>Colletotrichum orchidearum species complex</taxon>
    </lineage>
</organism>
<dbReference type="AlphaFoldDB" id="A0A8H6K9D9"/>
<gene>
    <name evidence="1" type="ORF">CMUS01_09125</name>
</gene>
<comment type="caution">
    <text evidence="1">The sequence shown here is derived from an EMBL/GenBank/DDBJ whole genome shotgun (WGS) entry which is preliminary data.</text>
</comment>
<dbReference type="Proteomes" id="UP000639643">
    <property type="component" value="Unassembled WGS sequence"/>
</dbReference>